<reference evidence="2" key="1">
    <citation type="submission" date="2024-04" db="EMBL/GenBank/DDBJ databases">
        <authorList>
            <person name="Shaw F."/>
            <person name="Minotto A."/>
        </authorList>
    </citation>
    <scope>NUCLEOTIDE SEQUENCE [LARGE SCALE GENOMIC DNA]</scope>
</reference>
<evidence type="ECO:0000313" key="1">
    <source>
        <dbReference type="EMBL" id="CAL1717004.1"/>
    </source>
</evidence>
<dbReference type="EMBL" id="OZ037952">
    <property type="protein sequence ID" value="CAL1717004.1"/>
    <property type="molecule type" value="Genomic_DNA"/>
</dbReference>
<accession>A0ABP1EBY5</accession>
<organism evidence="1 2">
    <name type="scientific">Somion occarium</name>
    <dbReference type="NCBI Taxonomy" id="3059160"/>
    <lineage>
        <taxon>Eukaryota</taxon>
        <taxon>Fungi</taxon>
        <taxon>Dikarya</taxon>
        <taxon>Basidiomycota</taxon>
        <taxon>Agaricomycotina</taxon>
        <taxon>Agaricomycetes</taxon>
        <taxon>Polyporales</taxon>
        <taxon>Cerrenaceae</taxon>
        <taxon>Somion</taxon>
    </lineage>
</organism>
<dbReference type="Proteomes" id="UP001497453">
    <property type="component" value="Chromosome 9"/>
</dbReference>
<protein>
    <submittedName>
        <fullName evidence="1">Uncharacterized protein</fullName>
    </submittedName>
</protein>
<proteinExistence type="predicted"/>
<evidence type="ECO:0000313" key="2">
    <source>
        <dbReference type="Proteomes" id="UP001497453"/>
    </source>
</evidence>
<name>A0ABP1EBY5_9APHY</name>
<keyword evidence="2" id="KW-1185">Reference proteome</keyword>
<gene>
    <name evidence="1" type="ORF">GFSPODELE1_LOCUS11007</name>
</gene>
<sequence>MYVFRFTSKLTLIMPGISIIQTHLSEQLRLLDELCSSDLSMSYRYVGIHSKKDNRHCETRDDMRILDLIAVCLTTGKPGDVVAAAFDKREHVSLVLAKNGDVLPADYAAAQTFFSDWVAARGWSDLLPFLARHGKENLDKRIRNLHESITHFF</sequence>